<gene>
    <name evidence="2" type="ORF">GO986_05985</name>
</gene>
<keyword evidence="3" id="KW-1185">Reference proteome</keyword>
<dbReference type="Pfam" id="PF07849">
    <property type="entry name" value="DUF1641"/>
    <property type="match status" value="1"/>
</dbReference>
<evidence type="ECO:0000313" key="3">
    <source>
        <dbReference type="Proteomes" id="UP000483286"/>
    </source>
</evidence>
<feature type="region of interest" description="Disordered" evidence="1">
    <location>
        <begin position="1"/>
        <end position="21"/>
    </location>
</feature>
<dbReference type="AlphaFoldDB" id="A0A7C9I281"/>
<protein>
    <submittedName>
        <fullName evidence="2">DUF1641 domain-containing protein</fullName>
    </submittedName>
</protein>
<name>A0A7C9I281_9DEIO</name>
<evidence type="ECO:0000256" key="1">
    <source>
        <dbReference type="SAM" id="MobiDB-lite"/>
    </source>
</evidence>
<accession>A0A7C9I281</accession>
<reference evidence="2 3" key="1">
    <citation type="submission" date="2019-12" db="EMBL/GenBank/DDBJ databases">
        <title>Deinococcus sp. HMF7620 Genome sequencing and assembly.</title>
        <authorList>
            <person name="Kang H."/>
            <person name="Kim H."/>
            <person name="Joh K."/>
        </authorList>
    </citation>
    <scope>NUCLEOTIDE SEQUENCE [LARGE SCALE GENOMIC DNA]</scope>
    <source>
        <strain evidence="2 3">HMF7620</strain>
    </source>
</reference>
<sequence>MAKALDYAPRPPTSQERLASEVEDSTDALLEGLELLRVLHDHGVLNVLGKTVRGGEGLTASLLQILGGSGGTTFLRNVSELSRTLGTLDPREVGLLGHALTTGINEGARHVTAGKGVGLGELMGLLKDRDVQVALGAILALLKGLGRALREADGETQENANQAEVSR</sequence>
<dbReference type="EMBL" id="WQLB01000005">
    <property type="protein sequence ID" value="MVN86311.1"/>
    <property type="molecule type" value="Genomic_DNA"/>
</dbReference>
<comment type="caution">
    <text evidence="2">The sequence shown here is derived from an EMBL/GenBank/DDBJ whole genome shotgun (WGS) entry which is preliminary data.</text>
</comment>
<dbReference type="InterPro" id="IPR012440">
    <property type="entry name" value="DUF1641"/>
</dbReference>
<dbReference type="RefSeq" id="WP_157458352.1">
    <property type="nucleotide sequence ID" value="NZ_WQLB01000005.1"/>
</dbReference>
<dbReference type="PANTHER" id="PTHR38433:SF1">
    <property type="entry name" value="DUF1641 DOMAIN-CONTAINING PROTEIN"/>
    <property type="match status" value="1"/>
</dbReference>
<proteinExistence type="predicted"/>
<evidence type="ECO:0000313" key="2">
    <source>
        <dbReference type="EMBL" id="MVN86311.1"/>
    </source>
</evidence>
<dbReference type="PANTHER" id="PTHR38433">
    <property type="match status" value="1"/>
</dbReference>
<organism evidence="2 3">
    <name type="scientific">Deinococcus arboris</name>
    <dbReference type="NCBI Taxonomy" id="2682977"/>
    <lineage>
        <taxon>Bacteria</taxon>
        <taxon>Thermotogati</taxon>
        <taxon>Deinococcota</taxon>
        <taxon>Deinococci</taxon>
        <taxon>Deinococcales</taxon>
        <taxon>Deinococcaceae</taxon>
        <taxon>Deinococcus</taxon>
    </lineage>
</organism>
<dbReference type="Proteomes" id="UP000483286">
    <property type="component" value="Unassembled WGS sequence"/>
</dbReference>